<dbReference type="EMBL" id="PVTF01000011">
    <property type="protein sequence ID" value="PRY36748.1"/>
    <property type="molecule type" value="Genomic_DNA"/>
</dbReference>
<gene>
    <name evidence="2" type="ORF">CLV43_111120</name>
</gene>
<keyword evidence="1" id="KW-1133">Transmembrane helix</keyword>
<evidence type="ECO:0000256" key="1">
    <source>
        <dbReference type="SAM" id="Phobius"/>
    </source>
</evidence>
<proteinExistence type="predicted"/>
<keyword evidence="1" id="KW-0472">Membrane</keyword>
<evidence type="ECO:0000313" key="2">
    <source>
        <dbReference type="EMBL" id="PRY36748.1"/>
    </source>
</evidence>
<keyword evidence="1" id="KW-0812">Transmembrane</keyword>
<sequence length="30" mass="3260">MEMTLVLTSKFVVRLCCCSLVIGFIAGVLL</sequence>
<reference evidence="2 3" key="1">
    <citation type="submission" date="2018-03" db="EMBL/GenBank/DDBJ databases">
        <title>Genomic Encyclopedia of Archaeal and Bacterial Type Strains, Phase II (KMG-II): from individual species to whole genera.</title>
        <authorList>
            <person name="Goeker M."/>
        </authorList>
    </citation>
    <scope>NUCLEOTIDE SEQUENCE [LARGE SCALE GENOMIC DNA]</scope>
    <source>
        <strain evidence="2 3">DSM 44720</strain>
    </source>
</reference>
<dbReference type="Proteomes" id="UP000239494">
    <property type="component" value="Unassembled WGS sequence"/>
</dbReference>
<comment type="caution">
    <text evidence="2">The sequence shown here is derived from an EMBL/GenBank/DDBJ whole genome shotgun (WGS) entry which is preliminary data.</text>
</comment>
<name>A0A2T0STM6_9PSEU</name>
<protein>
    <submittedName>
        <fullName evidence="2">Uncharacterized protein</fullName>
    </submittedName>
</protein>
<evidence type="ECO:0000313" key="3">
    <source>
        <dbReference type="Proteomes" id="UP000239494"/>
    </source>
</evidence>
<accession>A0A2T0STM6</accession>
<feature type="transmembrane region" description="Helical" evidence="1">
    <location>
        <begin position="12"/>
        <end position="29"/>
    </location>
</feature>
<keyword evidence="3" id="KW-1185">Reference proteome</keyword>
<organism evidence="2 3">
    <name type="scientific">Umezawaea tangerina</name>
    <dbReference type="NCBI Taxonomy" id="84725"/>
    <lineage>
        <taxon>Bacteria</taxon>
        <taxon>Bacillati</taxon>
        <taxon>Actinomycetota</taxon>
        <taxon>Actinomycetes</taxon>
        <taxon>Pseudonocardiales</taxon>
        <taxon>Pseudonocardiaceae</taxon>
        <taxon>Umezawaea</taxon>
    </lineage>
</organism>
<dbReference type="AlphaFoldDB" id="A0A2T0STM6"/>